<keyword evidence="10" id="KW-0732">Signal</keyword>
<dbReference type="InterPro" id="IPR037066">
    <property type="entry name" value="Plug_dom_sf"/>
</dbReference>
<evidence type="ECO:0000256" key="8">
    <source>
        <dbReference type="PROSITE-ProRule" id="PRU01360"/>
    </source>
</evidence>
<dbReference type="Gene3D" id="2.170.130.10">
    <property type="entry name" value="TonB-dependent receptor, plug domain"/>
    <property type="match status" value="1"/>
</dbReference>
<dbReference type="InterPro" id="IPR023997">
    <property type="entry name" value="TonB-dep_OMP_SusC/RagA_CS"/>
</dbReference>
<dbReference type="SUPFAM" id="SSF56935">
    <property type="entry name" value="Porins"/>
    <property type="match status" value="1"/>
</dbReference>
<keyword evidence="4 8" id="KW-0812">Transmembrane</keyword>
<dbReference type="InterPro" id="IPR012910">
    <property type="entry name" value="Plug_dom"/>
</dbReference>
<dbReference type="Gene3D" id="2.40.170.20">
    <property type="entry name" value="TonB-dependent receptor, beta-barrel domain"/>
    <property type="match status" value="1"/>
</dbReference>
<dbReference type="NCBIfam" id="TIGR04057">
    <property type="entry name" value="SusC_RagA_signa"/>
    <property type="match status" value="1"/>
</dbReference>
<dbReference type="FunFam" id="2.170.130.10:FF:000008">
    <property type="entry name" value="SusC/RagA family TonB-linked outer membrane protein"/>
    <property type="match status" value="1"/>
</dbReference>
<keyword evidence="5 9" id="KW-0798">TonB box</keyword>
<keyword evidence="2 8" id="KW-0813">Transport</keyword>
<keyword evidence="14" id="KW-1185">Reference proteome</keyword>
<evidence type="ECO:0000256" key="4">
    <source>
        <dbReference type="ARBA" id="ARBA00022692"/>
    </source>
</evidence>
<evidence type="ECO:0000256" key="10">
    <source>
        <dbReference type="SAM" id="SignalP"/>
    </source>
</evidence>
<dbReference type="InterPro" id="IPR036942">
    <property type="entry name" value="Beta-barrel_TonB_sf"/>
</dbReference>
<keyword evidence="3 8" id="KW-1134">Transmembrane beta strand</keyword>
<dbReference type="NCBIfam" id="TIGR04056">
    <property type="entry name" value="OMP_RagA_SusC"/>
    <property type="match status" value="1"/>
</dbReference>
<feature type="domain" description="TonB-dependent receptor plug" evidence="12">
    <location>
        <begin position="131"/>
        <end position="253"/>
    </location>
</feature>
<evidence type="ECO:0000256" key="1">
    <source>
        <dbReference type="ARBA" id="ARBA00004571"/>
    </source>
</evidence>
<dbReference type="InterPro" id="IPR000531">
    <property type="entry name" value="Beta-barrel_TonB"/>
</dbReference>
<evidence type="ECO:0000256" key="3">
    <source>
        <dbReference type="ARBA" id="ARBA00022452"/>
    </source>
</evidence>
<keyword evidence="13" id="KW-0675">Receptor</keyword>
<keyword evidence="7 8" id="KW-0998">Cell outer membrane</keyword>
<evidence type="ECO:0000256" key="9">
    <source>
        <dbReference type="RuleBase" id="RU003357"/>
    </source>
</evidence>
<dbReference type="AlphaFoldDB" id="A0A4Q2UNZ8"/>
<dbReference type="RefSeq" id="WP_077919887.1">
    <property type="nucleotide sequence ID" value="NZ_SBLB01000001.1"/>
</dbReference>
<evidence type="ECO:0000256" key="2">
    <source>
        <dbReference type="ARBA" id="ARBA00022448"/>
    </source>
</evidence>
<dbReference type="Gene3D" id="2.60.40.1120">
    <property type="entry name" value="Carboxypeptidase-like, regulatory domain"/>
    <property type="match status" value="1"/>
</dbReference>
<evidence type="ECO:0000256" key="7">
    <source>
        <dbReference type="ARBA" id="ARBA00023237"/>
    </source>
</evidence>
<dbReference type="SUPFAM" id="SSF49464">
    <property type="entry name" value="Carboxypeptidase regulatory domain-like"/>
    <property type="match status" value="1"/>
</dbReference>
<comment type="caution">
    <text evidence="13">The sequence shown here is derived from an EMBL/GenBank/DDBJ whole genome shotgun (WGS) entry which is preliminary data.</text>
</comment>
<feature type="signal peptide" evidence="10">
    <location>
        <begin position="1"/>
        <end position="23"/>
    </location>
</feature>
<dbReference type="GO" id="GO:0009279">
    <property type="term" value="C:cell outer membrane"/>
    <property type="evidence" value="ECO:0007669"/>
    <property type="project" value="UniProtKB-SubCell"/>
</dbReference>
<evidence type="ECO:0000313" key="13">
    <source>
        <dbReference type="EMBL" id="RYC70582.1"/>
    </source>
</evidence>
<sequence length="1035" mass="112358">MKNTIHRCWVTGGMLLSSTFVMLPAVGLADTPSINRQVAVTVSGQVNDDQGNALPGVNILLKGTSQGTTTNAEGRFSLTIPDGRGTLVFSYIGYLSQEVPVNNRSNLTVTLQNDTKALSEVIVIGYGTVKKSDLTGSVASVGSKELKAFPIASVDQALSARATGINVTQASGAPGGGVTVRIRGANSINAGSEPLYVIDGFPIYPDNGALSAGGNRQPTNALASINPSDIESVEILKDASATSIYGSRGANGVVLITTKRGKAGSTRIDYDGSQSVQSIAREVKVLNAADYARYQNLRALSRNQTIPYPNPEQYGEGTNWMNEITRAGAIANHNLTLSGGNEKTQFAVAGGYFRNDGVVKNSYFERYSLRLNVDSRFLNDKMRVGTSTTFSRSGSNAVATDRGGPGGSAIITALGQSPLGPVYNASGGYDLVSYDGRFLTNPLAQVLEPVDADVQNRILSNNYVQAELAKGLSLRSSIGFDVVNTNRTTFYNLQTVDGRNSGGSLGKESRYVLNFLNENILSYNRQLGENQTIDALVGYTYQTDNNQRFGTSTQGFTVDDFQTARLQDGLRPQIPYSYRDTWALKSFLARVNYNLLGRYLFTLTLRRDGSSRFGENNKWANFPSVALGWRIKDESFMQDIKAVSEAKLRASYGITGNSNIPTYRSLAALSTTNYLGGSGLLPGLAESRVANPNLKWETTAMFNVGLDLGLFSNRLNVTADYFYNKTTDLLLDVALPTSTGFSTSFQNAGSLRNTGFELALNGVIINNRKLRWDATANVSFVDNKILDIGPSAPFYAGSPSGHLGVDGSYVAPGLAIGSWYGYHYIGLFQSTQEIASSPSIVGDKPGYPRYQDVNGDGTITQADRTYLGNPNPKMIWGFNTNLTYGAFDLNLFLRGTQGNKVRNLQQSEMADGVGNYNQAYDILTTSWTPENPNATRPVIDATRDFANYFRRSDFFIEDGSFIRLQNISLGYRLPQIKSIRNARIYVSGQNVFLITKYRGFDPEVNNQGQSSLNRGDDYDAYPRPRTLTLGLQIGL</sequence>
<reference evidence="13 14" key="1">
    <citation type="submission" date="2019-01" db="EMBL/GenBank/DDBJ databases">
        <title>Spirosoma flava sp. nov., a propanil-degrading bacterium isolated from herbicide-contaminated soil.</title>
        <authorList>
            <person name="Zhang L."/>
            <person name="Jiang J.-D."/>
        </authorList>
    </citation>
    <scope>NUCLEOTIDE SEQUENCE [LARGE SCALE GENOMIC DNA]</scope>
    <source>
        <strain evidence="13 14">TY50</strain>
    </source>
</reference>
<gene>
    <name evidence="13" type="ORF">EQG79_00055</name>
</gene>
<name>A0A4Q2UNZ8_9BACT</name>
<comment type="similarity">
    <text evidence="8 9">Belongs to the TonB-dependent receptor family.</text>
</comment>
<accession>A0A4Q2UNZ8</accession>
<dbReference type="InterPro" id="IPR008969">
    <property type="entry name" value="CarboxyPept-like_regulatory"/>
</dbReference>
<dbReference type="Pfam" id="PF13715">
    <property type="entry name" value="CarbopepD_reg_2"/>
    <property type="match status" value="1"/>
</dbReference>
<keyword evidence="6 8" id="KW-0472">Membrane</keyword>
<dbReference type="PROSITE" id="PS52016">
    <property type="entry name" value="TONB_DEPENDENT_REC_3"/>
    <property type="match status" value="1"/>
</dbReference>
<evidence type="ECO:0000259" key="12">
    <source>
        <dbReference type="Pfam" id="PF07715"/>
    </source>
</evidence>
<dbReference type="InterPro" id="IPR023996">
    <property type="entry name" value="TonB-dep_OMP_SusC/RagA"/>
</dbReference>
<dbReference type="Pfam" id="PF07715">
    <property type="entry name" value="Plug"/>
    <property type="match status" value="1"/>
</dbReference>
<proteinExistence type="inferred from homology"/>
<dbReference type="InterPro" id="IPR039426">
    <property type="entry name" value="TonB-dep_rcpt-like"/>
</dbReference>
<organism evidence="13 14">
    <name type="scientific">Spirosoma sordidisoli</name>
    <dbReference type="NCBI Taxonomy" id="2502893"/>
    <lineage>
        <taxon>Bacteria</taxon>
        <taxon>Pseudomonadati</taxon>
        <taxon>Bacteroidota</taxon>
        <taxon>Cytophagia</taxon>
        <taxon>Cytophagales</taxon>
        <taxon>Cytophagaceae</taxon>
        <taxon>Spirosoma</taxon>
    </lineage>
</organism>
<dbReference type="Proteomes" id="UP000290407">
    <property type="component" value="Unassembled WGS sequence"/>
</dbReference>
<evidence type="ECO:0000313" key="14">
    <source>
        <dbReference type="Proteomes" id="UP000290407"/>
    </source>
</evidence>
<dbReference type="Pfam" id="PF00593">
    <property type="entry name" value="TonB_dep_Rec_b-barrel"/>
    <property type="match status" value="1"/>
</dbReference>
<evidence type="ECO:0000256" key="6">
    <source>
        <dbReference type="ARBA" id="ARBA00023136"/>
    </source>
</evidence>
<comment type="subcellular location">
    <subcellularLocation>
        <location evidence="1 8">Cell outer membrane</location>
        <topology evidence="1 8">Multi-pass membrane protein</topology>
    </subcellularLocation>
</comment>
<evidence type="ECO:0000259" key="11">
    <source>
        <dbReference type="Pfam" id="PF00593"/>
    </source>
</evidence>
<protein>
    <submittedName>
        <fullName evidence="13">TonB-dependent receptor</fullName>
    </submittedName>
</protein>
<feature type="domain" description="TonB-dependent receptor-like beta-barrel" evidence="11">
    <location>
        <begin position="423"/>
        <end position="990"/>
    </location>
</feature>
<evidence type="ECO:0000256" key="5">
    <source>
        <dbReference type="ARBA" id="ARBA00023077"/>
    </source>
</evidence>
<dbReference type="EMBL" id="SBLB01000001">
    <property type="protein sequence ID" value="RYC70582.1"/>
    <property type="molecule type" value="Genomic_DNA"/>
</dbReference>
<feature type="chain" id="PRO_5020701102" evidence="10">
    <location>
        <begin position="24"/>
        <end position="1035"/>
    </location>
</feature>